<dbReference type="PANTHER" id="PTHR33755">
    <property type="entry name" value="TOXIN PARE1-RELATED"/>
    <property type="match status" value="1"/>
</dbReference>
<dbReference type="EMBL" id="CP045913">
    <property type="protein sequence ID" value="QGH60442.1"/>
    <property type="molecule type" value="Genomic_DNA"/>
</dbReference>
<evidence type="ECO:0000313" key="4">
    <source>
        <dbReference type="Proteomes" id="UP000381260"/>
    </source>
</evidence>
<dbReference type="AlphaFoldDB" id="A0A5Q2V4Q9"/>
<evidence type="ECO:0000256" key="2">
    <source>
        <dbReference type="ARBA" id="ARBA00022649"/>
    </source>
</evidence>
<sequence>MPQLIWTPAALQDIQRLYRFLAEKDLNSAKRAVVTIRRSINILAHQPQVGRPIEEMDTEFREWPIDFGNSGYIALYRFDGNTAVLLAVRHQSEAGY</sequence>
<proteinExistence type="inferred from homology"/>
<dbReference type="InterPro" id="IPR007712">
    <property type="entry name" value="RelE/ParE_toxin"/>
</dbReference>
<dbReference type="Pfam" id="PF05016">
    <property type="entry name" value="ParE_toxin"/>
    <property type="match status" value="1"/>
</dbReference>
<name>A0A5Q2V4Q9_SERPR</name>
<keyword evidence="2" id="KW-1277">Toxin-antitoxin system</keyword>
<accession>A0A5Q2V4Q9</accession>
<dbReference type="InterPro" id="IPR051803">
    <property type="entry name" value="TA_system_RelE-like_toxin"/>
</dbReference>
<dbReference type="Gene3D" id="3.30.2310.20">
    <property type="entry name" value="RelE-like"/>
    <property type="match status" value="1"/>
</dbReference>
<protein>
    <submittedName>
        <fullName evidence="3">Type II toxin-antitoxin system RelE/ParE family toxin</fullName>
    </submittedName>
</protein>
<comment type="similarity">
    <text evidence="1">Belongs to the RelE toxin family.</text>
</comment>
<evidence type="ECO:0000256" key="1">
    <source>
        <dbReference type="ARBA" id="ARBA00006226"/>
    </source>
</evidence>
<reference evidence="3 4" key="1">
    <citation type="submission" date="2019-11" db="EMBL/GenBank/DDBJ databases">
        <title>The Phosphoenolpyruvate Phosphotransferase System Regulates Serratia proteamaculans 336X Biofilm Formation and Wheat Roots colonization.</title>
        <authorList>
            <person name="Liu F."/>
        </authorList>
    </citation>
    <scope>NUCLEOTIDE SEQUENCE [LARGE SCALE GENOMIC DNA]</scope>
    <source>
        <strain evidence="3 4">336X</strain>
    </source>
</reference>
<dbReference type="Proteomes" id="UP000381260">
    <property type="component" value="Chromosome"/>
</dbReference>
<dbReference type="RefSeq" id="WP_153857944.1">
    <property type="nucleotide sequence ID" value="NZ_CP045913.1"/>
</dbReference>
<dbReference type="PANTHER" id="PTHR33755:SF7">
    <property type="entry name" value="TOXIN MODULE OF TOXIN-ANTITOXIN SYSTEM RELE_STBE FAMILY"/>
    <property type="match status" value="1"/>
</dbReference>
<evidence type="ECO:0000313" key="3">
    <source>
        <dbReference type="EMBL" id="QGH60442.1"/>
    </source>
</evidence>
<dbReference type="InterPro" id="IPR035093">
    <property type="entry name" value="RelE/ParE_toxin_dom_sf"/>
</dbReference>
<organism evidence="3 4">
    <name type="scientific">Serratia proteamaculans</name>
    <dbReference type="NCBI Taxonomy" id="28151"/>
    <lineage>
        <taxon>Bacteria</taxon>
        <taxon>Pseudomonadati</taxon>
        <taxon>Pseudomonadota</taxon>
        <taxon>Gammaproteobacteria</taxon>
        <taxon>Enterobacterales</taxon>
        <taxon>Yersiniaceae</taxon>
        <taxon>Serratia</taxon>
    </lineage>
</organism>
<gene>
    <name evidence="3" type="ORF">GHV41_06090</name>
</gene>